<dbReference type="EMBL" id="AP012554">
    <property type="protein sequence ID" value="BAO00073.1"/>
    <property type="molecule type" value="Genomic_DNA"/>
</dbReference>
<evidence type="ECO:0000256" key="13">
    <source>
        <dbReference type="HAMAP-Rule" id="MF_00147"/>
    </source>
</evidence>
<dbReference type="KEGG" id="hhs:HHS_01030"/>
<comment type="pathway">
    <text evidence="2 13 14">Carbohydrate biosynthesis; gluconeogenesis.</text>
</comment>
<dbReference type="GO" id="GO:0005829">
    <property type="term" value="C:cytosol"/>
    <property type="evidence" value="ECO:0007669"/>
    <property type="project" value="TreeGrafter"/>
</dbReference>
<comment type="subcellular location">
    <subcellularLocation>
        <location evidence="13 14">Cytoplasm</location>
    </subcellularLocation>
</comment>
<organism evidence="15 16">
    <name type="scientific">Candidatus Pantoea carbekii</name>
    <dbReference type="NCBI Taxonomy" id="1235990"/>
    <lineage>
        <taxon>Bacteria</taxon>
        <taxon>Pseudomonadati</taxon>
        <taxon>Pseudomonadota</taxon>
        <taxon>Gammaproteobacteria</taxon>
        <taxon>Enterobacterales</taxon>
        <taxon>Erwiniaceae</taxon>
        <taxon>Pantoea</taxon>
    </lineage>
</organism>
<dbReference type="GO" id="GO:0019563">
    <property type="term" value="P:glycerol catabolic process"/>
    <property type="evidence" value="ECO:0007669"/>
    <property type="project" value="TreeGrafter"/>
</dbReference>
<evidence type="ECO:0000256" key="10">
    <source>
        <dbReference type="ARBA" id="ARBA00023152"/>
    </source>
</evidence>
<name>U3U8V0_9GAMM</name>
<dbReference type="CDD" id="cd00311">
    <property type="entry name" value="TIM"/>
    <property type="match status" value="1"/>
</dbReference>
<dbReference type="SUPFAM" id="SSF51351">
    <property type="entry name" value="Triosephosphate isomerase (TIM)"/>
    <property type="match status" value="1"/>
</dbReference>
<dbReference type="PATRIC" id="fig|1235990.3.peg.101"/>
<sequence>MRRPLIIGNWKLNGSKKIANELISYLRKELIGIEDCDIVIAPPIVYLHLVKQALISISNIDLGAQNVDVNLSGAFTGEISVNMMRDIGVKYIIVGHSERRRYHNESNEVIAQKFLMIKNANLVPVLCVGETEKEHIRGKTNEICAHQINAILKIQGVAAFRNAVIAYEPIWAIGTGKSATPLQAQTIHKFIREYLAEQDTTVAKTVIILYGGSINDKNVAQFFYQPDIDGVLVGNASLNANVFSTIVKIAATCKYFNTK</sequence>
<evidence type="ECO:0000256" key="9">
    <source>
        <dbReference type="ARBA" id="ARBA00022490"/>
    </source>
</evidence>
<comment type="pathway">
    <text evidence="13 14">Carbohydrate degradation; glycolysis; D-glyceraldehyde 3-phosphate from glycerone phosphate: step 1/1.</text>
</comment>
<dbReference type="InterPro" id="IPR035990">
    <property type="entry name" value="TIM_sf"/>
</dbReference>
<feature type="binding site" evidence="13">
    <location>
        <position position="213"/>
    </location>
    <ligand>
        <name>substrate</name>
    </ligand>
</feature>
<evidence type="ECO:0000313" key="16">
    <source>
        <dbReference type="Proteomes" id="UP000016900"/>
    </source>
</evidence>
<evidence type="ECO:0000256" key="2">
    <source>
        <dbReference type="ARBA" id="ARBA00004742"/>
    </source>
</evidence>
<dbReference type="AlphaFoldDB" id="U3U8V0"/>
<dbReference type="InterPro" id="IPR022896">
    <property type="entry name" value="TrioseP_Isoase_bac/euk"/>
</dbReference>
<dbReference type="InterPro" id="IPR013785">
    <property type="entry name" value="Aldolase_TIM"/>
</dbReference>
<dbReference type="STRING" id="1235990.BMSBPS_0568"/>
<keyword evidence="11 13" id="KW-0413">Isomerase</keyword>
<evidence type="ECO:0000256" key="4">
    <source>
        <dbReference type="ARBA" id="ARBA00007422"/>
    </source>
</evidence>
<protein>
    <recommendedName>
        <fullName evidence="7 13">Triosephosphate isomerase</fullName>
        <shortName evidence="13">TIM</shortName>
        <shortName evidence="13">TPI</shortName>
        <ecNumber evidence="6 13">5.3.1.1</ecNumber>
    </recommendedName>
    <alternativeName>
        <fullName evidence="13">Triose-phosphate isomerase</fullName>
    </alternativeName>
</protein>
<dbReference type="InterPro" id="IPR020861">
    <property type="entry name" value="Triosephosphate_isomerase_AS"/>
</dbReference>
<evidence type="ECO:0000256" key="6">
    <source>
        <dbReference type="ARBA" id="ARBA00011940"/>
    </source>
</evidence>
<keyword evidence="8 13" id="KW-0312">Gluconeogenesis</keyword>
<comment type="catalytic activity">
    <reaction evidence="1 13 14">
        <text>D-glyceraldehyde 3-phosphate = dihydroxyacetone phosphate</text>
        <dbReference type="Rhea" id="RHEA:18585"/>
        <dbReference type="ChEBI" id="CHEBI:57642"/>
        <dbReference type="ChEBI" id="CHEBI:59776"/>
        <dbReference type="EC" id="5.3.1.1"/>
    </reaction>
</comment>
<dbReference type="GO" id="GO:0006094">
    <property type="term" value="P:gluconeogenesis"/>
    <property type="evidence" value="ECO:0007669"/>
    <property type="project" value="UniProtKB-UniRule"/>
</dbReference>
<dbReference type="Gene3D" id="3.20.20.70">
    <property type="entry name" value="Aldolase class I"/>
    <property type="match status" value="1"/>
</dbReference>
<dbReference type="FunFam" id="3.20.20.70:FF:000020">
    <property type="entry name" value="Triosephosphate isomerase"/>
    <property type="match status" value="1"/>
</dbReference>
<dbReference type="Proteomes" id="UP000016900">
    <property type="component" value="Chromosome"/>
</dbReference>
<dbReference type="OrthoDB" id="9809429at2"/>
<proteinExistence type="inferred from homology"/>
<gene>
    <name evidence="13 15" type="primary">tpiA</name>
    <name evidence="15" type="ORF">HHS_01030</name>
</gene>
<dbReference type="InterPro" id="IPR000652">
    <property type="entry name" value="Triosephosphate_isomerase"/>
</dbReference>
<evidence type="ECO:0000256" key="3">
    <source>
        <dbReference type="ARBA" id="ARBA00004939"/>
    </source>
</evidence>
<evidence type="ECO:0000256" key="11">
    <source>
        <dbReference type="ARBA" id="ARBA00023235"/>
    </source>
</evidence>
<comment type="caution">
    <text evidence="13">Lacks conserved residue(s) required for the propagation of feature annotation.</text>
</comment>
<feature type="active site" description="Electrophile" evidence="13">
    <location>
        <position position="96"/>
    </location>
</feature>
<evidence type="ECO:0000256" key="14">
    <source>
        <dbReference type="RuleBase" id="RU363013"/>
    </source>
</evidence>
<dbReference type="PANTHER" id="PTHR21139">
    <property type="entry name" value="TRIOSEPHOSPHATE ISOMERASE"/>
    <property type="match status" value="1"/>
</dbReference>
<comment type="function">
    <text evidence="12 13">Involved in the gluconeogenesis. Catalyzes stereospecifically the conversion of dihydroxyacetone phosphate (DHAP) to D-glyceraldehyde-3-phosphate (G3P).</text>
</comment>
<evidence type="ECO:0000256" key="8">
    <source>
        <dbReference type="ARBA" id="ARBA00022432"/>
    </source>
</evidence>
<comment type="similarity">
    <text evidence="4 13 14">Belongs to the triosephosphate isomerase family.</text>
</comment>
<dbReference type="PROSITE" id="PS00171">
    <property type="entry name" value="TIM_1"/>
    <property type="match status" value="1"/>
</dbReference>
<dbReference type="Pfam" id="PF00121">
    <property type="entry name" value="TIM"/>
    <property type="match status" value="1"/>
</dbReference>
<dbReference type="PROSITE" id="PS51440">
    <property type="entry name" value="TIM_2"/>
    <property type="match status" value="1"/>
</dbReference>
<dbReference type="EC" id="5.3.1.1" evidence="6 13"/>
<dbReference type="GO" id="GO:0006096">
    <property type="term" value="P:glycolytic process"/>
    <property type="evidence" value="ECO:0007669"/>
    <property type="project" value="UniProtKB-UniRule"/>
</dbReference>
<evidence type="ECO:0000256" key="12">
    <source>
        <dbReference type="ARBA" id="ARBA00055680"/>
    </source>
</evidence>
<keyword evidence="16" id="KW-1185">Reference proteome</keyword>
<dbReference type="eggNOG" id="COG0149">
    <property type="taxonomic scope" value="Bacteria"/>
</dbReference>
<evidence type="ECO:0000256" key="1">
    <source>
        <dbReference type="ARBA" id="ARBA00000474"/>
    </source>
</evidence>
<keyword evidence="9 13" id="KW-0963">Cytoplasm</keyword>
<evidence type="ECO:0000256" key="5">
    <source>
        <dbReference type="ARBA" id="ARBA00011738"/>
    </source>
</evidence>
<dbReference type="UniPathway" id="UPA00109">
    <property type="reaction ID" value="UER00189"/>
</dbReference>
<dbReference type="GO" id="GO:0004807">
    <property type="term" value="F:triose-phosphate isomerase activity"/>
    <property type="evidence" value="ECO:0007669"/>
    <property type="project" value="UniProtKB-UniRule"/>
</dbReference>
<feature type="active site" description="Proton acceptor" evidence="13">
    <location>
        <position position="168"/>
    </location>
</feature>
<evidence type="ECO:0000256" key="7">
    <source>
        <dbReference type="ARBA" id="ARBA00019397"/>
    </source>
</evidence>
<comment type="pathway">
    <text evidence="3">Carbohydrate metabolism; erythritol degradation.</text>
</comment>
<keyword evidence="10 13" id="KW-0324">Glycolysis</keyword>
<accession>U3U8V0</accession>
<feature type="binding site" evidence="13">
    <location>
        <begin position="9"/>
        <end position="11"/>
    </location>
    <ligand>
        <name>substrate</name>
    </ligand>
</feature>
<evidence type="ECO:0000313" key="15">
    <source>
        <dbReference type="EMBL" id="BAO00073.1"/>
    </source>
</evidence>
<dbReference type="NCBIfam" id="TIGR00419">
    <property type="entry name" value="tim"/>
    <property type="match status" value="1"/>
</dbReference>
<comment type="subunit">
    <text evidence="5 13 14">Homodimer.</text>
</comment>
<dbReference type="PANTHER" id="PTHR21139:SF42">
    <property type="entry name" value="TRIOSEPHOSPHATE ISOMERASE"/>
    <property type="match status" value="1"/>
</dbReference>
<dbReference type="GO" id="GO:0046166">
    <property type="term" value="P:glyceraldehyde-3-phosphate biosynthetic process"/>
    <property type="evidence" value="ECO:0007669"/>
    <property type="project" value="TreeGrafter"/>
</dbReference>
<feature type="binding site" evidence="13">
    <location>
        <position position="174"/>
    </location>
    <ligand>
        <name>substrate</name>
    </ligand>
</feature>
<dbReference type="HAMAP" id="MF_00147_B">
    <property type="entry name" value="TIM_B"/>
    <property type="match status" value="1"/>
</dbReference>
<dbReference type="UniPathway" id="UPA00138"/>
<reference evidence="15 16" key="1">
    <citation type="submission" date="2012-10" db="EMBL/GenBank/DDBJ databases">
        <title>Genome sequence of the symbiont of the pentatomidae stink bug Halyomorpha halys.</title>
        <authorList>
            <person name="Kobayashi H."/>
            <person name="Fujii-Muramatsu R."/>
            <person name="Takeishi K."/>
            <person name="Noda H."/>
        </authorList>
    </citation>
    <scope>NUCLEOTIDE SEQUENCE [LARGE SCALE GENOMIC DNA]</scope>
</reference>